<comment type="caution">
    <text evidence="1">The sequence shown here is derived from an EMBL/GenBank/DDBJ whole genome shotgun (WGS) entry which is preliminary data.</text>
</comment>
<gene>
    <name evidence="1" type="ORF">FE810_15610</name>
</gene>
<dbReference type="RefSeq" id="WP_138321356.1">
    <property type="nucleotide sequence ID" value="NZ_VCBC01000019.1"/>
</dbReference>
<protein>
    <submittedName>
        <fullName evidence="1">Uncharacterized protein</fullName>
    </submittedName>
</protein>
<sequence length="244" mass="27848">MKMDDSIIEYLYIDNPRLDSYFEQISSPVMYEKVPVWKAVFGLAGPKAEATQIRPGRPFTTHEKVKVFHDYLRKKKLVIENRPAAPFDDELLNDSQSPKQFRKEVMSAQRVRLDKNEGLNIWVSTEPDKQSKNNRRPVGALFLIEDFSGKEDRIVTISAFSSLWALIQEMEPIIEKANSHIFEHAKNMEDRFGRDPVSVLKQIGAKFGPVRRIQATYRIRVCGMEMGANGATTTIGYPIVISAV</sequence>
<evidence type="ECO:0000313" key="1">
    <source>
        <dbReference type="EMBL" id="TLU61098.1"/>
    </source>
</evidence>
<dbReference type="EMBL" id="VCBC01000019">
    <property type="protein sequence ID" value="TLU61098.1"/>
    <property type="molecule type" value="Genomic_DNA"/>
</dbReference>
<dbReference type="AlphaFoldDB" id="A0A5R9IFZ5"/>
<dbReference type="Proteomes" id="UP000307790">
    <property type="component" value="Unassembled WGS sequence"/>
</dbReference>
<proteinExistence type="predicted"/>
<dbReference type="OrthoDB" id="9554597at2"/>
<accession>A0A5R9IFZ5</accession>
<reference evidence="1 2" key="1">
    <citation type="submission" date="2019-05" db="EMBL/GenBank/DDBJ databases">
        <title>Genome sequences of Thalassotalea litorea 1K03283.</title>
        <authorList>
            <person name="Zhang D."/>
        </authorList>
    </citation>
    <scope>NUCLEOTIDE SEQUENCE [LARGE SCALE GENOMIC DNA]</scope>
    <source>
        <strain evidence="1 2">MCCC 1K03283</strain>
    </source>
</reference>
<name>A0A5R9IFZ5_9GAMM</name>
<keyword evidence="2" id="KW-1185">Reference proteome</keyword>
<organism evidence="1 2">
    <name type="scientific">Thalassotalea litorea</name>
    <dbReference type="NCBI Taxonomy" id="2020715"/>
    <lineage>
        <taxon>Bacteria</taxon>
        <taxon>Pseudomonadati</taxon>
        <taxon>Pseudomonadota</taxon>
        <taxon>Gammaproteobacteria</taxon>
        <taxon>Alteromonadales</taxon>
        <taxon>Colwelliaceae</taxon>
        <taxon>Thalassotalea</taxon>
    </lineage>
</organism>
<evidence type="ECO:0000313" key="2">
    <source>
        <dbReference type="Proteomes" id="UP000307790"/>
    </source>
</evidence>